<dbReference type="AlphaFoldDB" id="A0A3E2TQG4"/>
<dbReference type="Pfam" id="PF00269">
    <property type="entry name" value="SASP"/>
    <property type="match status" value="1"/>
</dbReference>
<dbReference type="Gene3D" id="6.10.10.80">
    <property type="entry name" value="Small, acid-soluble spore protein, alpha/beta type-like"/>
    <property type="match status" value="1"/>
</dbReference>
<sequence>MNRIVERDILNRKITKKNGEKVPIRTLKPQEQLKYEIADELGLFEKIEKSGWGALTASESGRIGGMIRKRNTQNKKKE</sequence>
<protein>
    <submittedName>
        <fullName evidence="4">Small, acid-soluble spore protein, alpha/beta type</fullName>
    </submittedName>
</protein>
<gene>
    <name evidence="4" type="ORF">DW070_05070</name>
</gene>
<dbReference type="EMBL" id="QVEP01000008">
    <property type="protein sequence ID" value="RGB80923.1"/>
    <property type="molecule type" value="Genomic_DNA"/>
</dbReference>
<dbReference type="Proteomes" id="UP000260773">
    <property type="component" value="Unassembled WGS sequence"/>
</dbReference>
<accession>A0A3E2TQG4</accession>
<comment type="similarity">
    <text evidence="2">Belongs to the alpha/beta-type SASP family.</text>
</comment>
<comment type="function">
    <text evidence="1">SASP are bound to spore DNA. They are double-stranded DNA-binding proteins that cause DNA to change to an a-like conformation. They protect the DNA backbone from chemical and enzymatic cleavage and are thus involved in dormant spore's high resistance to UV light.</text>
</comment>
<evidence type="ECO:0000256" key="3">
    <source>
        <dbReference type="ARBA" id="ARBA00023125"/>
    </source>
</evidence>
<comment type="caution">
    <text evidence="4">The sequence shown here is derived from an EMBL/GenBank/DDBJ whole genome shotgun (WGS) entry which is preliminary data.</text>
</comment>
<evidence type="ECO:0000313" key="5">
    <source>
        <dbReference type="Proteomes" id="UP000260773"/>
    </source>
</evidence>
<evidence type="ECO:0000256" key="1">
    <source>
        <dbReference type="ARBA" id="ARBA00003863"/>
    </source>
</evidence>
<dbReference type="GO" id="GO:0003690">
    <property type="term" value="F:double-stranded DNA binding"/>
    <property type="evidence" value="ECO:0007669"/>
    <property type="project" value="InterPro"/>
</dbReference>
<evidence type="ECO:0000256" key="2">
    <source>
        <dbReference type="ARBA" id="ARBA00005442"/>
    </source>
</evidence>
<reference evidence="4 5" key="1">
    <citation type="submission" date="2018-08" db="EMBL/GenBank/DDBJ databases">
        <title>A genome reference for cultivated species of the human gut microbiota.</title>
        <authorList>
            <person name="Zou Y."/>
            <person name="Xue W."/>
            <person name="Luo G."/>
        </authorList>
    </citation>
    <scope>NUCLEOTIDE SEQUENCE [LARGE SCALE GENOMIC DNA]</scope>
    <source>
        <strain evidence="4 5">AF45-17</strain>
    </source>
</reference>
<organism evidence="4 5">
    <name type="scientific">Coprococcus catus</name>
    <dbReference type="NCBI Taxonomy" id="116085"/>
    <lineage>
        <taxon>Bacteria</taxon>
        <taxon>Bacillati</taxon>
        <taxon>Bacillota</taxon>
        <taxon>Clostridia</taxon>
        <taxon>Lachnospirales</taxon>
        <taxon>Lachnospiraceae</taxon>
        <taxon>Coprococcus</taxon>
    </lineage>
</organism>
<dbReference type="PROSITE" id="PS00304">
    <property type="entry name" value="SASP_1"/>
    <property type="match status" value="1"/>
</dbReference>
<proteinExistence type="inferred from homology"/>
<dbReference type="InterPro" id="IPR018126">
    <property type="entry name" value="SASP_alpha/beta-type_CS"/>
</dbReference>
<dbReference type="InterPro" id="IPR001448">
    <property type="entry name" value="SASP_alpha/beta-type"/>
</dbReference>
<evidence type="ECO:0000313" key="4">
    <source>
        <dbReference type="EMBL" id="RGB80923.1"/>
    </source>
</evidence>
<name>A0A3E2TQG4_9FIRM</name>
<dbReference type="GO" id="GO:0006265">
    <property type="term" value="P:DNA topological change"/>
    <property type="evidence" value="ECO:0007669"/>
    <property type="project" value="InterPro"/>
</dbReference>
<keyword evidence="3" id="KW-0238">DNA-binding</keyword>
<dbReference type="InterPro" id="IPR038300">
    <property type="entry name" value="SASP_sf_alpha/beta"/>
</dbReference>